<feature type="compositionally biased region" description="Low complexity" evidence="1">
    <location>
        <begin position="536"/>
        <end position="545"/>
    </location>
</feature>
<feature type="compositionally biased region" description="Basic and acidic residues" evidence="1">
    <location>
        <begin position="24"/>
        <end position="37"/>
    </location>
</feature>
<dbReference type="GO" id="GO:1990904">
    <property type="term" value="C:ribonucleoprotein complex"/>
    <property type="evidence" value="ECO:0007669"/>
    <property type="project" value="TreeGrafter"/>
</dbReference>
<dbReference type="EMBL" id="IACF01002467">
    <property type="protein sequence ID" value="LAB68120.1"/>
    <property type="molecule type" value="mRNA"/>
</dbReference>
<feature type="region of interest" description="Disordered" evidence="1">
    <location>
        <begin position="1100"/>
        <end position="1143"/>
    </location>
</feature>
<feature type="compositionally biased region" description="Polar residues" evidence="1">
    <location>
        <begin position="511"/>
        <end position="525"/>
    </location>
</feature>
<name>A0A2P2I2M2_9CRUS</name>
<feature type="compositionally biased region" description="Polar residues" evidence="1">
    <location>
        <begin position="356"/>
        <end position="365"/>
    </location>
</feature>
<feature type="compositionally biased region" description="Polar residues" evidence="1">
    <location>
        <begin position="745"/>
        <end position="778"/>
    </location>
</feature>
<dbReference type="Gene3D" id="3.30.1330.30">
    <property type="match status" value="1"/>
</dbReference>
<feature type="compositionally biased region" description="Basic residues" evidence="1">
    <location>
        <begin position="569"/>
        <end position="581"/>
    </location>
</feature>
<dbReference type="InterPro" id="IPR029064">
    <property type="entry name" value="Ribosomal_eL30-like_sf"/>
</dbReference>
<feature type="compositionally biased region" description="Basic and acidic residues" evidence="1">
    <location>
        <begin position="526"/>
        <end position="535"/>
    </location>
</feature>
<feature type="compositionally biased region" description="Basic and acidic residues" evidence="1">
    <location>
        <begin position="415"/>
        <end position="426"/>
    </location>
</feature>
<feature type="region of interest" description="Disordered" evidence="1">
    <location>
        <begin position="72"/>
        <end position="121"/>
    </location>
</feature>
<feature type="compositionally biased region" description="Polar residues" evidence="1">
    <location>
        <begin position="1104"/>
        <end position="1114"/>
    </location>
</feature>
<feature type="compositionally biased region" description="Low complexity" evidence="1">
    <location>
        <begin position="1116"/>
        <end position="1125"/>
    </location>
</feature>
<feature type="compositionally biased region" description="Gly residues" evidence="1">
    <location>
        <begin position="317"/>
        <end position="331"/>
    </location>
</feature>
<accession>A0A2P2I2M2</accession>
<reference evidence="2" key="2">
    <citation type="journal article" date="2018" name="Biosci. Biotechnol. Biochem.">
        <title>Polysaccharide hydrolase of the hadal zone amphipods Hirondellea gigas.</title>
        <authorList>
            <person name="Kobayashi H."/>
            <person name="Nagahama T."/>
            <person name="Arai W."/>
            <person name="Sasagawa Y."/>
            <person name="Umeda M."/>
            <person name="Hayashi T."/>
            <person name="Nikaido I."/>
            <person name="Watanabe H."/>
            <person name="Oguri K."/>
            <person name="Kitazato H."/>
            <person name="Fujioka K."/>
            <person name="Kido Y."/>
            <person name="Takami H."/>
        </authorList>
    </citation>
    <scope>NUCLEOTIDE SEQUENCE</scope>
    <source>
        <tissue evidence="2">Whole body</tissue>
    </source>
</reference>
<feature type="region of interest" description="Disordered" evidence="1">
    <location>
        <begin position="302"/>
        <end position="439"/>
    </location>
</feature>
<dbReference type="GO" id="GO:0035368">
    <property type="term" value="F:selenocysteine insertion sequence binding"/>
    <property type="evidence" value="ECO:0007669"/>
    <property type="project" value="InterPro"/>
</dbReference>
<evidence type="ECO:0000256" key="1">
    <source>
        <dbReference type="SAM" id="MobiDB-lite"/>
    </source>
</evidence>
<feature type="compositionally biased region" description="Polar residues" evidence="1">
    <location>
        <begin position="427"/>
        <end position="439"/>
    </location>
</feature>
<dbReference type="PANTHER" id="PTHR13284:SF4">
    <property type="entry name" value="C2H2-TYPE DOMAIN-CONTAINING PROTEIN"/>
    <property type="match status" value="1"/>
</dbReference>
<feature type="compositionally biased region" description="Polar residues" evidence="1">
    <location>
        <begin position="38"/>
        <end position="54"/>
    </location>
</feature>
<feature type="compositionally biased region" description="Low complexity" evidence="1">
    <location>
        <begin position="1192"/>
        <end position="1226"/>
    </location>
</feature>
<reference evidence="3" key="1">
    <citation type="submission" date="2017-11" db="EMBL/GenBank/DDBJ databases">
        <title>The sensing device of the deep-sea amphipod.</title>
        <authorList>
            <person name="Kobayashi H."/>
            <person name="Nagahama T."/>
            <person name="Arai W."/>
            <person name="Sasagawa Y."/>
            <person name="Umeda M."/>
            <person name="Hayashi T."/>
            <person name="Nikaido I."/>
            <person name="Watanabe H."/>
            <person name="Oguri K."/>
            <person name="Kitazato H."/>
            <person name="Fujioka K."/>
            <person name="Kido Y."/>
            <person name="Takami H."/>
        </authorList>
    </citation>
    <scope>NUCLEOTIDE SEQUENCE</scope>
    <source>
        <tissue evidence="3">Whole body</tissue>
    </source>
</reference>
<feature type="compositionally biased region" description="Polar residues" evidence="1">
    <location>
        <begin position="495"/>
        <end position="504"/>
    </location>
</feature>
<feature type="region of interest" description="Disordered" evidence="1">
    <location>
        <begin position="495"/>
        <end position="660"/>
    </location>
</feature>
<dbReference type="EMBL" id="IACT01002446">
    <property type="protein sequence ID" value="LAC21723.1"/>
    <property type="molecule type" value="mRNA"/>
</dbReference>
<organism evidence="2">
    <name type="scientific">Hirondellea gigas</name>
    <dbReference type="NCBI Taxonomy" id="1518452"/>
    <lineage>
        <taxon>Eukaryota</taxon>
        <taxon>Metazoa</taxon>
        <taxon>Ecdysozoa</taxon>
        <taxon>Arthropoda</taxon>
        <taxon>Crustacea</taxon>
        <taxon>Multicrustacea</taxon>
        <taxon>Malacostraca</taxon>
        <taxon>Eumalacostraca</taxon>
        <taxon>Peracarida</taxon>
        <taxon>Amphipoda</taxon>
        <taxon>Amphilochidea</taxon>
        <taxon>Lysianassida</taxon>
        <taxon>Lysianassidira</taxon>
        <taxon>Lysianassoidea</taxon>
        <taxon>Lysianassidae</taxon>
        <taxon>Hirondellea</taxon>
    </lineage>
</organism>
<dbReference type="GO" id="GO:0005739">
    <property type="term" value="C:mitochondrion"/>
    <property type="evidence" value="ECO:0007669"/>
    <property type="project" value="TreeGrafter"/>
</dbReference>
<feature type="compositionally biased region" description="Polar residues" evidence="1">
    <location>
        <begin position="602"/>
        <end position="626"/>
    </location>
</feature>
<feature type="compositionally biased region" description="Basic and acidic residues" evidence="1">
    <location>
        <begin position="72"/>
        <end position="90"/>
    </location>
</feature>
<feature type="region of interest" description="Disordered" evidence="1">
    <location>
        <begin position="731"/>
        <end position="841"/>
    </location>
</feature>
<dbReference type="GO" id="GO:0043021">
    <property type="term" value="F:ribonucleoprotein complex binding"/>
    <property type="evidence" value="ECO:0007669"/>
    <property type="project" value="TreeGrafter"/>
</dbReference>
<feature type="region of interest" description="Disordered" evidence="1">
    <location>
        <begin position="673"/>
        <end position="695"/>
    </location>
</feature>
<evidence type="ECO:0000313" key="3">
    <source>
        <dbReference type="EMBL" id="LAC21723.1"/>
    </source>
</evidence>
<feature type="compositionally biased region" description="Basic and acidic residues" evidence="1">
    <location>
        <begin position="779"/>
        <end position="808"/>
    </location>
</feature>
<dbReference type="PANTHER" id="PTHR13284">
    <property type="entry name" value="GH01354P"/>
    <property type="match status" value="1"/>
</dbReference>
<feature type="compositionally biased region" description="Polar residues" evidence="1">
    <location>
        <begin position="372"/>
        <end position="385"/>
    </location>
</feature>
<evidence type="ECO:0000313" key="2">
    <source>
        <dbReference type="EMBL" id="LAB68120.1"/>
    </source>
</evidence>
<protein>
    <submittedName>
        <fullName evidence="2">Serine/arginine repetitive matrix protein 2-like</fullName>
    </submittedName>
</protein>
<dbReference type="GO" id="GO:0003730">
    <property type="term" value="F:mRNA 3'-UTR binding"/>
    <property type="evidence" value="ECO:0007669"/>
    <property type="project" value="TreeGrafter"/>
</dbReference>
<feature type="compositionally biased region" description="Polar residues" evidence="1">
    <location>
        <begin position="828"/>
        <end position="839"/>
    </location>
</feature>
<feature type="region of interest" description="Disordered" evidence="1">
    <location>
        <begin position="1192"/>
        <end position="1261"/>
    </location>
</feature>
<feature type="region of interest" description="Disordered" evidence="1">
    <location>
        <begin position="1"/>
        <end position="56"/>
    </location>
</feature>
<sequence>MLSADVPEFVPKALRAKEQQAATEVKEETSNKEDSRNDSQTAAEGSSLSTNNEINDACSEPYLNSKALADAKHCSEEVPSKAPDESKAEECAAVVDSAKNDAENSEESVAHQNAVTTEKTGEAVGNAFPASILSATSAEFIPASEYNHGTFLGYISPAESPGPHLPYIGANSSHGSPYVYPLNKGMYYEQGNYGYYCDTSWSPDLDYSGYYNPMGMNPGHFSGGGEFYVPDGGGFVYEGGEAAGYPAGAGLMVDPYFDPNLMQGEYKGDYGASLLGMHGAGGGGGSASVGWSGSSGYNYKKYNNKNKNRRPPDHGGGRGGGSVGGGSGRGMGRQPSTEMRICGQTGELTVGKRRPSNTQNKSANSPLREKVQASSIISNAENWPTLNLGRNDKNSPPSSSAATPDADKQLSNNKEQVDTKPVESDAKPTNSSISFSSIAKKNNNHDVTLTPHAASDTSSAVKKSLVHSFSAKSKRHDSKPVKNLELANKAQTEITNSCHSTPQATAAKASRNGSVPSNSIEQSKSTGDRQDDDAKAVAVVDCKACPQNDKSDSKDSSNFVEKQPTLSKSAKKKAKKKHKKQMALENLPESQTSAMKQDKIEPNNTSVEADSENNITTSVVFSASQEPKNENESKVEGSSTTKTDPPRRRKKQSGSLVHLKNTSTNIQVINDSAVNSKESEPEKAPVTIPSPDSCTKATNDTLGQTITTATAAAATTGAPVESEWITVVKRNKSKKAPLPSKNVHESNGSLKKLNSQYKGKSFKENSNAPRSSNGSFSNKVKDKEQNLNSEKPIEKQFEEKAFLVDREQTATSESSHRRSVLKTENERQSLVSAETSSNAEVERNTVAKLKDPNDPAMLEIKRNRALKKEKMKREKKLSKEANTLQKRAMARKDTKLSIMPHDSSETPNCPSLAPPPKNAFIINTEDYPTLGARWFPRSPDSNLKNDEQELKKLNGISQNVNYHLGEQREVQMVAAATTLTSNHTVTKTVLVLKAPNTEKLSENKGKCQNEVKNTNSAGEGCSIKQKVFSYSSAAASAPVMHVTVAADVPENDVAPTQPAADRKMKKKKPALLAPRSNNIKTTDKILLDFDMLIKVQKKPAKHQSGISRHASTSAFARRPAAPKPRVLSTPAGCKQREKGVHKKKLTPIQKFRKLSAEHLEQVLKMVTDAQRMRDATESSYINNIEGFRENGDASLAPAAGPATDAAADHAVSAADAPTASSSSPLSTIDEETVQGTVSDVAKKKKRRTKKPQEALETGDTNDLSPVFKSTLTLEDRIEMNADLQRKIHMQQLRAVVPTKLFQCNQVTRALDIHMKSFLEDLVRFQQRQFMLEPIKAKSKRRYMCGIKETEKRLHKVKLLLIAPDIERKIPLIMKQLQDLLEHAEECNVPVVFGLSRRKMAKICKLPIGKKISCIGIINYEGAEEKHKEIMELVPELRREWEHRNLPTVGLRDLSSSFSSVSSSSSCSPLAAASSSDCSPCDGSRNSGMSSSALSNGKLSVNNIDSNATNAKTSISVGGNDDSTSRCNGSLGTTETRVVSLQGKNGIKKTSASNDHCRATSAAQLNQKLINILKDKSKQESS</sequence>
<feature type="compositionally biased region" description="Low complexity" evidence="1">
    <location>
        <begin position="395"/>
        <end position="404"/>
    </location>
</feature>
<dbReference type="InterPro" id="IPR040051">
    <property type="entry name" value="SECISBP2"/>
</dbReference>
<proteinExistence type="evidence at transcript level"/>
<dbReference type="SUPFAM" id="SSF55315">
    <property type="entry name" value="L30e-like"/>
    <property type="match status" value="1"/>
</dbReference>